<protein>
    <submittedName>
        <fullName evidence="2">Abortive infection protein</fullName>
    </submittedName>
</protein>
<gene>
    <name evidence="2" type="ORF">DWY69_31295</name>
    <name evidence="3" type="ORF">DXC51_15800</name>
</gene>
<keyword evidence="4" id="KW-1185">Reference proteome</keyword>
<dbReference type="InterPro" id="IPR025159">
    <property type="entry name" value="AbiEi_N"/>
</dbReference>
<evidence type="ECO:0000259" key="1">
    <source>
        <dbReference type="Pfam" id="PF13338"/>
    </source>
</evidence>
<dbReference type="RefSeq" id="WP_025491708.1">
    <property type="nucleotide sequence ID" value="NZ_JBKUNB010000009.1"/>
</dbReference>
<dbReference type="EMBL" id="QVLV01000010">
    <property type="protein sequence ID" value="RGE58865.1"/>
    <property type="molecule type" value="Genomic_DNA"/>
</dbReference>
<dbReference type="AlphaFoldDB" id="A0A3E3I127"/>
<feature type="domain" description="AbiEi antitoxin N-terminal" evidence="1">
    <location>
        <begin position="5"/>
        <end position="52"/>
    </location>
</feature>
<dbReference type="Pfam" id="PF13338">
    <property type="entry name" value="AbiEi_4"/>
    <property type="match status" value="1"/>
</dbReference>
<dbReference type="OrthoDB" id="9801429at2"/>
<sequence length="198" mass="23331">MTDHEKIIEIAKQHNNVFKTKMIVNAGIRKEKIKEMLDNGIIERIGHGFYSLSREDIDEYYEFQQRCPKGVFSYGTSAYFWNLSERVPNVLSCTVPRGYNTSRLKISTKVKYHYVPMKVYNIGITEIVSPQGATIQVYDRERTICDLIRDRKNVDMQLYSNALNVYFKSKEKSIRRLVKYGKAFNITEELERYMEVLQ</sequence>
<dbReference type="Proteomes" id="UP000260812">
    <property type="component" value="Unassembled WGS sequence"/>
</dbReference>
<evidence type="ECO:0000313" key="3">
    <source>
        <dbReference type="EMBL" id="RGE58865.1"/>
    </source>
</evidence>
<dbReference type="EMBL" id="QVLU01000074">
    <property type="protein sequence ID" value="RGE58119.1"/>
    <property type="molecule type" value="Genomic_DNA"/>
</dbReference>
<comment type="caution">
    <text evidence="2">The sequence shown here is derived from an EMBL/GenBank/DDBJ whole genome shotgun (WGS) entry which is preliminary data.</text>
</comment>
<evidence type="ECO:0000313" key="2">
    <source>
        <dbReference type="EMBL" id="RGE58119.1"/>
    </source>
</evidence>
<evidence type="ECO:0000313" key="5">
    <source>
        <dbReference type="Proteomes" id="UP000261166"/>
    </source>
</evidence>
<proteinExistence type="predicted"/>
<accession>A0A3E3I127</accession>
<name>A0A3E3I127_9FIRM</name>
<organism evidence="2 5">
    <name type="scientific">Eisenbergiella massiliensis</name>
    <dbReference type="NCBI Taxonomy" id="1720294"/>
    <lineage>
        <taxon>Bacteria</taxon>
        <taxon>Bacillati</taxon>
        <taxon>Bacillota</taxon>
        <taxon>Clostridia</taxon>
        <taxon>Lachnospirales</taxon>
        <taxon>Lachnospiraceae</taxon>
        <taxon>Eisenbergiella</taxon>
    </lineage>
</organism>
<dbReference type="GeneID" id="97988291"/>
<evidence type="ECO:0000313" key="4">
    <source>
        <dbReference type="Proteomes" id="UP000260812"/>
    </source>
</evidence>
<reference evidence="2 5" key="1">
    <citation type="submission" date="2018-08" db="EMBL/GenBank/DDBJ databases">
        <title>A genome reference for cultivated species of the human gut microbiota.</title>
        <authorList>
            <person name="Zou Y."/>
            <person name="Xue W."/>
            <person name="Luo G."/>
        </authorList>
    </citation>
    <scope>NUCLEOTIDE SEQUENCE [LARGE SCALE GENOMIC DNA]</scope>
    <source>
        <strain evidence="2 5">AF26-4BH</strain>
        <strain evidence="3">TF05-5AC</strain>
    </source>
</reference>
<dbReference type="Proteomes" id="UP000261166">
    <property type="component" value="Unassembled WGS sequence"/>
</dbReference>